<evidence type="ECO:0000313" key="2">
    <source>
        <dbReference type="EMBL" id="MCI37809.1"/>
    </source>
</evidence>
<sequence length="127" mass="14784">SEVPAICQELKRRKWVKFNSLMEKNKMVGNPRLVKEFYANAFHKKDATTDFKVYVRGVRIEYSAVELNRFLGARVPRQCVFAVAKAELEGWPLERRAVIKDFVGRPSTFWLKYSGGERPTKIRLGDF</sequence>
<reference evidence="2 3" key="1">
    <citation type="journal article" date="2018" name="Front. Plant Sci.">
        <title>Red Clover (Trifolium pratense) and Zigzag Clover (T. medium) - A Picture of Genomic Similarities and Differences.</title>
        <authorList>
            <person name="Dluhosova J."/>
            <person name="Istvanek J."/>
            <person name="Nedelnik J."/>
            <person name="Repkova J."/>
        </authorList>
    </citation>
    <scope>NUCLEOTIDE SEQUENCE [LARGE SCALE GENOMIC DNA]</scope>
    <source>
        <strain evidence="3">cv. 10/8</strain>
        <tissue evidence="2">Leaf</tissue>
    </source>
</reference>
<comment type="caution">
    <text evidence="2">The sequence shown here is derived from an EMBL/GenBank/DDBJ whole genome shotgun (WGS) entry which is preliminary data.</text>
</comment>
<proteinExistence type="predicted"/>
<feature type="non-terminal residue" evidence="2">
    <location>
        <position position="127"/>
    </location>
</feature>
<dbReference type="Pfam" id="PF20167">
    <property type="entry name" value="Transposase_32"/>
    <property type="match status" value="1"/>
</dbReference>
<dbReference type="Proteomes" id="UP000265520">
    <property type="component" value="Unassembled WGS sequence"/>
</dbReference>
<feature type="non-terminal residue" evidence="2">
    <location>
        <position position="1"/>
    </location>
</feature>
<evidence type="ECO:0000259" key="1">
    <source>
        <dbReference type="Pfam" id="PF20167"/>
    </source>
</evidence>
<dbReference type="EMBL" id="LXQA010248578">
    <property type="protein sequence ID" value="MCI37809.1"/>
    <property type="molecule type" value="Genomic_DNA"/>
</dbReference>
<feature type="domain" description="Putative plant transposon protein" evidence="1">
    <location>
        <begin position="11"/>
        <end position="120"/>
    </location>
</feature>
<accession>A0A392RND4</accession>
<dbReference type="InterPro" id="IPR046796">
    <property type="entry name" value="Transposase_32_dom"/>
</dbReference>
<evidence type="ECO:0000313" key="3">
    <source>
        <dbReference type="Proteomes" id="UP000265520"/>
    </source>
</evidence>
<keyword evidence="3" id="KW-1185">Reference proteome</keyword>
<protein>
    <recommendedName>
        <fullName evidence="1">Putative plant transposon protein domain-containing protein</fullName>
    </recommendedName>
</protein>
<name>A0A392RND4_9FABA</name>
<organism evidence="2 3">
    <name type="scientific">Trifolium medium</name>
    <dbReference type="NCBI Taxonomy" id="97028"/>
    <lineage>
        <taxon>Eukaryota</taxon>
        <taxon>Viridiplantae</taxon>
        <taxon>Streptophyta</taxon>
        <taxon>Embryophyta</taxon>
        <taxon>Tracheophyta</taxon>
        <taxon>Spermatophyta</taxon>
        <taxon>Magnoliopsida</taxon>
        <taxon>eudicotyledons</taxon>
        <taxon>Gunneridae</taxon>
        <taxon>Pentapetalae</taxon>
        <taxon>rosids</taxon>
        <taxon>fabids</taxon>
        <taxon>Fabales</taxon>
        <taxon>Fabaceae</taxon>
        <taxon>Papilionoideae</taxon>
        <taxon>50 kb inversion clade</taxon>
        <taxon>NPAAA clade</taxon>
        <taxon>Hologalegina</taxon>
        <taxon>IRL clade</taxon>
        <taxon>Trifolieae</taxon>
        <taxon>Trifolium</taxon>
    </lineage>
</organism>
<dbReference type="AlphaFoldDB" id="A0A392RND4"/>